<gene>
    <name evidence="2" type="ORF">CKO45_29185</name>
</gene>
<dbReference type="RefSeq" id="WP_205083042.1">
    <property type="nucleotide sequence ID" value="NZ_SMOA01000219.1"/>
</dbReference>
<sequence>MSAALSPSELHHSLSRTPSALPARLRRGLHALASWAGRGGYRPERHYMRGGTTQGSRSQAAARRGIAGDA</sequence>
<evidence type="ECO:0000313" key="3">
    <source>
        <dbReference type="Proteomes" id="UP000697995"/>
    </source>
</evidence>
<evidence type="ECO:0000256" key="1">
    <source>
        <dbReference type="SAM" id="MobiDB-lite"/>
    </source>
</evidence>
<organism evidence="2 3">
    <name type="scientific">Paracraurococcus ruber</name>
    <dbReference type="NCBI Taxonomy" id="77675"/>
    <lineage>
        <taxon>Bacteria</taxon>
        <taxon>Pseudomonadati</taxon>
        <taxon>Pseudomonadota</taxon>
        <taxon>Alphaproteobacteria</taxon>
        <taxon>Acetobacterales</taxon>
        <taxon>Roseomonadaceae</taxon>
        <taxon>Paracraurococcus</taxon>
    </lineage>
</organism>
<keyword evidence="3" id="KW-1185">Reference proteome</keyword>
<name>A0ABS1D6B6_9PROT</name>
<accession>A0ABS1D6B6</accession>
<comment type="caution">
    <text evidence="2">The sequence shown here is derived from an EMBL/GenBank/DDBJ whole genome shotgun (WGS) entry which is preliminary data.</text>
</comment>
<dbReference type="Proteomes" id="UP000697995">
    <property type="component" value="Unassembled WGS sequence"/>
</dbReference>
<feature type="region of interest" description="Disordered" evidence="1">
    <location>
        <begin position="1"/>
        <end position="20"/>
    </location>
</feature>
<evidence type="ECO:0000313" key="2">
    <source>
        <dbReference type="EMBL" id="MBK1662263.1"/>
    </source>
</evidence>
<reference evidence="2 3" key="1">
    <citation type="journal article" date="2020" name="Microorganisms">
        <title>Osmotic Adaptation and Compatible Solute Biosynthesis of Phototrophic Bacteria as Revealed from Genome Analyses.</title>
        <authorList>
            <person name="Imhoff J.F."/>
            <person name="Rahn T."/>
            <person name="Kunzel S."/>
            <person name="Keller A."/>
            <person name="Neulinger S.C."/>
        </authorList>
    </citation>
    <scope>NUCLEOTIDE SEQUENCE [LARGE SCALE GENOMIC DNA]</scope>
    <source>
        <strain evidence="2 3">DSM 15382</strain>
    </source>
</reference>
<dbReference type="EMBL" id="NRSG01000499">
    <property type="protein sequence ID" value="MBK1662263.1"/>
    <property type="molecule type" value="Genomic_DNA"/>
</dbReference>
<proteinExistence type="predicted"/>
<protein>
    <submittedName>
        <fullName evidence="2">Uncharacterized protein</fullName>
    </submittedName>
</protein>
<feature type="region of interest" description="Disordered" evidence="1">
    <location>
        <begin position="47"/>
        <end position="70"/>
    </location>
</feature>